<name>A0A8J2JX96_9HEXA</name>
<evidence type="ECO:0000313" key="1">
    <source>
        <dbReference type="EMBL" id="CAG7725798.1"/>
    </source>
</evidence>
<dbReference type="EMBL" id="CAJVCH010126932">
    <property type="protein sequence ID" value="CAG7725798.1"/>
    <property type="molecule type" value="Genomic_DNA"/>
</dbReference>
<accession>A0A8J2JX96</accession>
<evidence type="ECO:0000313" key="2">
    <source>
        <dbReference type="Proteomes" id="UP000708208"/>
    </source>
</evidence>
<proteinExistence type="predicted"/>
<comment type="caution">
    <text evidence="1">The sequence shown here is derived from an EMBL/GenBank/DDBJ whole genome shotgun (WGS) entry which is preliminary data.</text>
</comment>
<dbReference type="Proteomes" id="UP000708208">
    <property type="component" value="Unassembled WGS sequence"/>
</dbReference>
<reference evidence="1" key="1">
    <citation type="submission" date="2021-06" db="EMBL/GenBank/DDBJ databases">
        <authorList>
            <person name="Hodson N. C."/>
            <person name="Mongue J. A."/>
            <person name="Jaron S. K."/>
        </authorList>
    </citation>
    <scope>NUCLEOTIDE SEQUENCE</scope>
</reference>
<protein>
    <submittedName>
        <fullName evidence="1">Uncharacterized protein</fullName>
    </submittedName>
</protein>
<gene>
    <name evidence="1" type="ORF">AFUS01_LOCUS14742</name>
</gene>
<dbReference type="AlphaFoldDB" id="A0A8J2JX96"/>
<dbReference type="OrthoDB" id="1607513at2759"/>
<organism evidence="1 2">
    <name type="scientific">Allacma fusca</name>
    <dbReference type="NCBI Taxonomy" id="39272"/>
    <lineage>
        <taxon>Eukaryota</taxon>
        <taxon>Metazoa</taxon>
        <taxon>Ecdysozoa</taxon>
        <taxon>Arthropoda</taxon>
        <taxon>Hexapoda</taxon>
        <taxon>Collembola</taxon>
        <taxon>Symphypleona</taxon>
        <taxon>Sminthuridae</taxon>
        <taxon>Allacma</taxon>
    </lineage>
</organism>
<sequence length="100" mass="11303">MDYGNYVPQTLNRHALFVFLRVEFAEPLKGLDATMRSDDFLSSGSLLESEWKIVEQMITFLEPFSKMTDNASKQHVPVMSLTAGDKGIPFLRCKSSKISL</sequence>
<keyword evidence="2" id="KW-1185">Reference proteome</keyword>